<evidence type="ECO:0008006" key="10">
    <source>
        <dbReference type="Google" id="ProtNLM"/>
    </source>
</evidence>
<evidence type="ECO:0000256" key="7">
    <source>
        <dbReference type="SAM" id="SignalP"/>
    </source>
</evidence>
<reference evidence="8 9" key="1">
    <citation type="submission" date="2024-04" db="EMBL/GenBank/DDBJ databases">
        <authorList>
            <person name="Rising A."/>
            <person name="Reimegard J."/>
            <person name="Sonavane S."/>
            <person name="Akerstrom W."/>
            <person name="Nylinder S."/>
            <person name="Hedman E."/>
            <person name="Kallberg Y."/>
        </authorList>
    </citation>
    <scope>NUCLEOTIDE SEQUENCE [LARGE SCALE GENOMIC DNA]</scope>
</reference>
<dbReference type="GO" id="GO:0005886">
    <property type="term" value="C:plasma membrane"/>
    <property type="evidence" value="ECO:0007669"/>
    <property type="project" value="TreeGrafter"/>
</dbReference>
<evidence type="ECO:0000256" key="6">
    <source>
        <dbReference type="SAM" id="Phobius"/>
    </source>
</evidence>
<comment type="subcellular location">
    <subcellularLocation>
        <location evidence="1">Membrane</location>
        <topology evidence="1">Multi-pass membrane protein</topology>
    </subcellularLocation>
</comment>
<feature type="transmembrane region" description="Helical" evidence="6">
    <location>
        <begin position="230"/>
        <end position="252"/>
    </location>
</feature>
<feature type="chain" id="PRO_5043886647" description="Zinc transporter ZIP14" evidence="7">
    <location>
        <begin position="26"/>
        <end position="601"/>
    </location>
</feature>
<feature type="transmembrane region" description="Helical" evidence="6">
    <location>
        <begin position="537"/>
        <end position="558"/>
    </location>
</feature>
<evidence type="ECO:0000256" key="3">
    <source>
        <dbReference type="ARBA" id="ARBA00022692"/>
    </source>
</evidence>
<feature type="signal peptide" evidence="7">
    <location>
        <begin position="1"/>
        <end position="25"/>
    </location>
</feature>
<proteinExistence type="inferred from homology"/>
<evidence type="ECO:0000313" key="9">
    <source>
        <dbReference type="Proteomes" id="UP001497382"/>
    </source>
</evidence>
<keyword evidence="4 6" id="KW-1133">Transmembrane helix</keyword>
<keyword evidence="9" id="KW-1185">Reference proteome</keyword>
<keyword evidence="3 6" id="KW-0812">Transmembrane</keyword>
<accession>A0AAV2BAP5</accession>
<dbReference type="GO" id="GO:0071578">
    <property type="term" value="P:zinc ion import across plasma membrane"/>
    <property type="evidence" value="ECO:0007669"/>
    <property type="project" value="TreeGrafter"/>
</dbReference>
<dbReference type="Pfam" id="PF02535">
    <property type="entry name" value="Zip"/>
    <property type="match status" value="1"/>
</dbReference>
<dbReference type="PANTHER" id="PTHR12191:SF37">
    <property type="entry name" value="ZINC TRANSPORTER FOI"/>
    <property type="match status" value="1"/>
</dbReference>
<gene>
    <name evidence="8" type="ORF">LARSCL_LOCUS17791</name>
</gene>
<feature type="transmembrane region" description="Helical" evidence="6">
    <location>
        <begin position="198"/>
        <end position="223"/>
    </location>
</feature>
<dbReference type="PANTHER" id="PTHR12191">
    <property type="entry name" value="SOLUTE CARRIER FAMILY 39"/>
    <property type="match status" value="1"/>
</dbReference>
<evidence type="ECO:0000313" key="8">
    <source>
        <dbReference type="EMBL" id="CAL1292709.1"/>
    </source>
</evidence>
<dbReference type="InterPro" id="IPR003689">
    <property type="entry name" value="ZIP"/>
</dbReference>
<dbReference type="EMBL" id="CAXIEN010000311">
    <property type="protein sequence ID" value="CAL1292709.1"/>
    <property type="molecule type" value="Genomic_DNA"/>
</dbReference>
<dbReference type="GO" id="GO:0140410">
    <property type="term" value="F:monoatomic cation:bicarbonate symporter activity"/>
    <property type="evidence" value="ECO:0007669"/>
    <property type="project" value="TreeGrafter"/>
</dbReference>
<dbReference type="Proteomes" id="UP001497382">
    <property type="component" value="Unassembled WGS sequence"/>
</dbReference>
<evidence type="ECO:0000256" key="4">
    <source>
        <dbReference type="ARBA" id="ARBA00022989"/>
    </source>
</evidence>
<dbReference type="GO" id="GO:0030003">
    <property type="term" value="P:intracellular monoatomic cation homeostasis"/>
    <property type="evidence" value="ECO:0007669"/>
    <property type="project" value="TreeGrafter"/>
</dbReference>
<evidence type="ECO:0000256" key="1">
    <source>
        <dbReference type="ARBA" id="ARBA00004141"/>
    </source>
</evidence>
<feature type="transmembrane region" description="Helical" evidence="6">
    <location>
        <begin position="469"/>
        <end position="489"/>
    </location>
</feature>
<keyword evidence="7" id="KW-0732">Signal</keyword>
<dbReference type="AlphaFoldDB" id="A0AAV2BAP5"/>
<sequence>MAIHWKTTFITASFILSFHFYSAEQQFIDSLDILESLSQIALLRHHPTSAYSNANNISESFSLLFEDLHNQNLTYALPNLNCSSLSQFPLLPKNLCNDGHLLKCMSASDMLELVPQSTKTVSEALARLCPLLLLQLHNSACSVPVSEQTSSLRPSSWADSLWENRSIAKVLMMRLPKNFCVCLTSMIPGTPNHLPLKIWGYGLLFVTIISCCSLVGVIILPLLSKNVYQIVLMLFEGLAVGSLVGSSLFHLIPQTFKLVGQDEEHNYLWRSLLIFGGIYLFYLSERFMKIIIDVKKERKLKKSGYEIKENSNEFLKPVPETNHAIIVTSPVKAEKIEKGNYINGSLPILTADSFNNQNNYKINDATTEHMIVKSFPIDSEIANNHHTHHHEHTIHFEKGKATIATVAWMIIFGDGLHNFIDGLSIGAAFSESILAGVSISVAVICEEFPHELGDFAVLLGAGMTMRQALLYNFLSAITCYLGLVFGIILGDFAEGAPYIFALAAGMFLYIALVDMMGELGEVLEEARQKGIKRQLQVFFIQNIGIILGVAILFVMARYQEHFNFENLSAFASSQEEAIDDRVKQLYSGLQEAKNLQSLLTN</sequence>
<name>A0AAV2BAP5_9ARAC</name>
<protein>
    <recommendedName>
        <fullName evidence="10">Zinc transporter ZIP14</fullName>
    </recommendedName>
</protein>
<dbReference type="InterPro" id="IPR050799">
    <property type="entry name" value="ZIP_Transporter"/>
</dbReference>
<organism evidence="8 9">
    <name type="scientific">Larinioides sclopetarius</name>
    <dbReference type="NCBI Taxonomy" id="280406"/>
    <lineage>
        <taxon>Eukaryota</taxon>
        <taxon>Metazoa</taxon>
        <taxon>Ecdysozoa</taxon>
        <taxon>Arthropoda</taxon>
        <taxon>Chelicerata</taxon>
        <taxon>Arachnida</taxon>
        <taxon>Araneae</taxon>
        <taxon>Araneomorphae</taxon>
        <taxon>Entelegynae</taxon>
        <taxon>Araneoidea</taxon>
        <taxon>Araneidae</taxon>
        <taxon>Larinioides</taxon>
    </lineage>
</organism>
<evidence type="ECO:0000256" key="5">
    <source>
        <dbReference type="ARBA" id="ARBA00023136"/>
    </source>
</evidence>
<keyword evidence="5 6" id="KW-0472">Membrane</keyword>
<feature type="transmembrane region" description="Helical" evidence="6">
    <location>
        <begin position="272"/>
        <end position="292"/>
    </location>
</feature>
<feature type="transmembrane region" description="Helical" evidence="6">
    <location>
        <begin position="495"/>
        <end position="516"/>
    </location>
</feature>
<evidence type="ECO:0000256" key="2">
    <source>
        <dbReference type="ARBA" id="ARBA00006939"/>
    </source>
</evidence>
<comment type="similarity">
    <text evidence="2">Belongs to the ZIP transporter (TC 2.A.5) family.</text>
</comment>
<comment type="caution">
    <text evidence="8">The sequence shown here is derived from an EMBL/GenBank/DDBJ whole genome shotgun (WGS) entry which is preliminary data.</text>
</comment>
<dbReference type="GO" id="GO:0005385">
    <property type="term" value="F:zinc ion transmembrane transporter activity"/>
    <property type="evidence" value="ECO:0007669"/>
    <property type="project" value="TreeGrafter"/>
</dbReference>